<feature type="domain" description="Vanadium-dependent haloperoxidase NapH1-like second helical-bundle" evidence="2">
    <location>
        <begin position="257"/>
        <end position="394"/>
    </location>
</feature>
<dbReference type="Pfam" id="PF22778">
    <property type="entry name" value="VCPO_2nd"/>
    <property type="match status" value="1"/>
</dbReference>
<accession>A0A4Q7VZU3</accession>
<dbReference type="AlphaFoldDB" id="A0A4Q7VZU3"/>
<dbReference type="InterPro" id="IPR052559">
    <property type="entry name" value="V-haloperoxidase"/>
</dbReference>
<sequence length="552" mass="57505">MKNATEIGLAGLTVVALAALTTTSARADAVTDWNLKAGELVVESKMGTPPANRVMAIVQTAVLGAVQAAPANEPAAIASAVAAANRATLAKLLPAQQAAIDAAYQAALAAVPEGKAKTAGIAAGEHAAATVLAARAADLAPAPDRYRPHASAGAYVPTAAVAATQWPQRQPWLLASAAQFRPGPPPALDSERWARDYEEIRALGGRSSTRRSAEQTEIARFWEYSMPPIYYAVVRSVALAPGRDELRNARLFATVAQAMDDALIAVFDAKYHYNFWRPVTAIRNGDADGNPATQPEPGWQPMIDTPMHPEYPSAHSILAATVATVLQADVGSGAPMPELASSSPTAKGATRRWSRLGDFVQEVSDARVYEGVHFRYATEVGSAMGRQVGALAALSLKQQQQTGAPRAGGEPQPAKLLDQVSARGVQIYECRAAPAAQGGGAGWVFVAPEAELFDAQGRPSGRHYAGPHWEAADGSRIVGQALARADAPQDDAIPWLLLSARSAGGAGRYAAVTRVQRVNTSGGVAPSGGCDGGSVGVTARVPYEADYLMFGA</sequence>
<comment type="caution">
    <text evidence="3">The sequence shown here is derived from an EMBL/GenBank/DDBJ whole genome shotgun (WGS) entry which is preliminary data.</text>
</comment>
<proteinExistence type="predicted"/>
<protein>
    <submittedName>
        <fullName evidence="3">PAP2 superfamily protein</fullName>
    </submittedName>
</protein>
<keyword evidence="4" id="KW-1185">Reference proteome</keyword>
<dbReference type="PANTHER" id="PTHR34599:SF1">
    <property type="entry name" value="PHOSPHATIDIC ACID PHOSPHATASE TYPE 2_HALOPEROXIDASE DOMAIN-CONTAINING PROTEIN"/>
    <property type="match status" value="1"/>
</dbReference>
<organism evidence="3 4">
    <name type="scientific">Rivibacter subsaxonicus</name>
    <dbReference type="NCBI Taxonomy" id="457575"/>
    <lineage>
        <taxon>Bacteria</taxon>
        <taxon>Pseudomonadati</taxon>
        <taxon>Pseudomonadota</taxon>
        <taxon>Betaproteobacteria</taxon>
        <taxon>Burkholderiales</taxon>
        <taxon>Rivibacter</taxon>
    </lineage>
</organism>
<feature type="signal peptide" evidence="1">
    <location>
        <begin position="1"/>
        <end position="27"/>
    </location>
</feature>
<evidence type="ECO:0000313" key="3">
    <source>
        <dbReference type="EMBL" id="RZU02243.1"/>
    </source>
</evidence>
<evidence type="ECO:0000259" key="2">
    <source>
        <dbReference type="Pfam" id="PF22778"/>
    </source>
</evidence>
<dbReference type="Pfam" id="PF11937">
    <property type="entry name" value="DUF3455"/>
    <property type="match status" value="1"/>
</dbReference>
<dbReference type="InterPro" id="IPR021851">
    <property type="entry name" value="DUF3455"/>
</dbReference>
<dbReference type="EMBL" id="SHKP01000004">
    <property type="protein sequence ID" value="RZU02243.1"/>
    <property type="molecule type" value="Genomic_DNA"/>
</dbReference>
<reference evidence="3 4" key="1">
    <citation type="submission" date="2019-02" db="EMBL/GenBank/DDBJ databases">
        <title>Genomic Encyclopedia of Type Strains, Phase IV (KMG-IV): sequencing the most valuable type-strain genomes for metagenomic binning, comparative biology and taxonomic classification.</title>
        <authorList>
            <person name="Goeker M."/>
        </authorList>
    </citation>
    <scope>NUCLEOTIDE SEQUENCE [LARGE SCALE GENOMIC DNA]</scope>
    <source>
        <strain evidence="3 4">DSM 19570</strain>
    </source>
</reference>
<dbReference type="RefSeq" id="WP_165393196.1">
    <property type="nucleotide sequence ID" value="NZ_SHKP01000004.1"/>
</dbReference>
<dbReference type="SUPFAM" id="SSF48317">
    <property type="entry name" value="Acid phosphatase/Vanadium-dependent haloperoxidase"/>
    <property type="match status" value="1"/>
</dbReference>
<feature type="chain" id="PRO_5020387187" evidence="1">
    <location>
        <begin position="28"/>
        <end position="552"/>
    </location>
</feature>
<dbReference type="InterPro" id="IPR036938">
    <property type="entry name" value="PAP2/HPO_sf"/>
</dbReference>
<keyword evidence="1" id="KW-0732">Signal</keyword>
<dbReference type="CDD" id="cd03398">
    <property type="entry name" value="PAP2_haloperoxidase"/>
    <property type="match status" value="1"/>
</dbReference>
<dbReference type="Proteomes" id="UP000293671">
    <property type="component" value="Unassembled WGS sequence"/>
</dbReference>
<dbReference type="PANTHER" id="PTHR34599">
    <property type="entry name" value="PEROXIDASE-RELATED"/>
    <property type="match status" value="1"/>
</dbReference>
<dbReference type="Gene3D" id="1.10.606.20">
    <property type="match status" value="1"/>
</dbReference>
<name>A0A4Q7VZU3_9BURK</name>
<dbReference type="InterPro" id="IPR055161">
    <property type="entry name" value="NapH1-like_2nd"/>
</dbReference>
<gene>
    <name evidence="3" type="ORF">EV670_0264</name>
</gene>
<evidence type="ECO:0000313" key="4">
    <source>
        <dbReference type="Proteomes" id="UP000293671"/>
    </source>
</evidence>
<evidence type="ECO:0000256" key="1">
    <source>
        <dbReference type="SAM" id="SignalP"/>
    </source>
</evidence>